<dbReference type="Pfam" id="PF00641">
    <property type="entry name" value="Zn_ribbon_RanBP"/>
    <property type="match status" value="1"/>
</dbReference>
<dbReference type="GO" id="GO:0036435">
    <property type="term" value="F:K48-linked polyubiquitin modification-dependent protein binding"/>
    <property type="evidence" value="ECO:0007669"/>
    <property type="project" value="TreeGrafter"/>
</dbReference>
<evidence type="ECO:0000256" key="2">
    <source>
        <dbReference type="ARBA" id="ARBA00022771"/>
    </source>
</evidence>
<name>A0A401QF76_SCYTO</name>
<dbReference type="GO" id="GO:0071797">
    <property type="term" value="C:LUBAC complex"/>
    <property type="evidence" value="ECO:0007669"/>
    <property type="project" value="InterPro"/>
</dbReference>
<dbReference type="PANTHER" id="PTHR16004:SF5">
    <property type="entry name" value="E3 UBIQUITIN-PROTEIN LIGASE RNF31"/>
    <property type="match status" value="1"/>
</dbReference>
<keyword evidence="8" id="KW-1185">Reference proteome</keyword>
<dbReference type="SUPFAM" id="SSF90209">
    <property type="entry name" value="Ran binding protein zinc finger-like"/>
    <property type="match status" value="1"/>
</dbReference>
<dbReference type="EMBL" id="BFAA01050370">
    <property type="protein sequence ID" value="GCB84026.1"/>
    <property type="molecule type" value="Genomic_DNA"/>
</dbReference>
<dbReference type="PANTHER" id="PTHR16004">
    <property type="entry name" value="RING FINGER PROTEIN 31-RELATED"/>
    <property type="match status" value="1"/>
</dbReference>
<keyword evidence="2 4" id="KW-0863">Zinc-finger</keyword>
<dbReference type="GO" id="GO:0070530">
    <property type="term" value="F:K63-linked polyubiquitin modification-dependent protein binding"/>
    <property type="evidence" value="ECO:0007669"/>
    <property type="project" value="TreeGrafter"/>
</dbReference>
<evidence type="ECO:0000256" key="1">
    <source>
        <dbReference type="ARBA" id="ARBA00022723"/>
    </source>
</evidence>
<gene>
    <name evidence="7" type="ORF">scyTo_0024577</name>
</gene>
<reference evidence="7 8" key="1">
    <citation type="journal article" date="2018" name="Nat. Ecol. Evol.">
        <title>Shark genomes provide insights into elasmobranch evolution and the origin of vertebrates.</title>
        <authorList>
            <person name="Hara Y"/>
            <person name="Yamaguchi K"/>
            <person name="Onimaru K"/>
            <person name="Kadota M"/>
            <person name="Koyanagi M"/>
            <person name="Keeley SD"/>
            <person name="Tatsumi K"/>
            <person name="Tanaka K"/>
            <person name="Motone F"/>
            <person name="Kageyama Y"/>
            <person name="Nozu R"/>
            <person name="Adachi N"/>
            <person name="Nishimura O"/>
            <person name="Nakagawa R"/>
            <person name="Tanegashima C"/>
            <person name="Kiyatake I"/>
            <person name="Matsumoto R"/>
            <person name="Murakumo K"/>
            <person name="Nishida K"/>
            <person name="Terakita A"/>
            <person name="Kuratani S"/>
            <person name="Sato K"/>
            <person name="Hyodo S Kuraku.S."/>
        </authorList>
    </citation>
    <scope>NUCLEOTIDE SEQUENCE [LARGE SCALE GENOMIC DNA]</scope>
</reference>
<dbReference type="GO" id="GO:0097039">
    <property type="term" value="P:protein linear polyubiquitination"/>
    <property type="evidence" value="ECO:0007669"/>
    <property type="project" value="TreeGrafter"/>
</dbReference>
<evidence type="ECO:0000313" key="8">
    <source>
        <dbReference type="Proteomes" id="UP000288216"/>
    </source>
</evidence>
<dbReference type="InterPro" id="IPR026254">
    <property type="entry name" value="RNF31-like"/>
</dbReference>
<dbReference type="InterPro" id="IPR001876">
    <property type="entry name" value="Znf_RanBP2"/>
</dbReference>
<feature type="domain" description="RanBP2-type" evidence="6">
    <location>
        <begin position="108"/>
        <end position="137"/>
    </location>
</feature>
<dbReference type="InterPro" id="IPR036443">
    <property type="entry name" value="Znf_RanBP2_sf"/>
</dbReference>
<dbReference type="SMART" id="SM00547">
    <property type="entry name" value="ZnF_RBZ"/>
    <property type="match status" value="2"/>
</dbReference>
<dbReference type="Proteomes" id="UP000288216">
    <property type="component" value="Unassembled WGS sequence"/>
</dbReference>
<feature type="domain" description="RanBP2-type" evidence="6">
    <location>
        <begin position="149"/>
        <end position="182"/>
    </location>
</feature>
<evidence type="ECO:0000256" key="5">
    <source>
        <dbReference type="SAM" id="MobiDB-lite"/>
    </source>
</evidence>
<dbReference type="PROSITE" id="PS01358">
    <property type="entry name" value="ZF_RANBP2_1"/>
    <property type="match status" value="2"/>
</dbReference>
<dbReference type="OrthoDB" id="9978677at2759"/>
<comment type="caution">
    <text evidence="7">The sequence shown here is derived from an EMBL/GenBank/DDBJ whole genome shotgun (WGS) entry which is preliminary data.</text>
</comment>
<dbReference type="STRING" id="75743.A0A401QF76"/>
<keyword evidence="3" id="KW-0862">Zinc</keyword>
<feature type="region of interest" description="Disordered" evidence="5">
    <location>
        <begin position="71"/>
        <end position="101"/>
    </location>
</feature>
<evidence type="ECO:0000259" key="6">
    <source>
        <dbReference type="PROSITE" id="PS50199"/>
    </source>
</evidence>
<dbReference type="GO" id="GO:1990450">
    <property type="term" value="F:linear polyubiquitin binding"/>
    <property type="evidence" value="ECO:0007669"/>
    <property type="project" value="TreeGrafter"/>
</dbReference>
<evidence type="ECO:0000256" key="3">
    <source>
        <dbReference type="ARBA" id="ARBA00022833"/>
    </source>
</evidence>
<protein>
    <recommendedName>
        <fullName evidence="6">RanBP2-type domain-containing protein</fullName>
    </recommendedName>
</protein>
<feature type="non-terminal residue" evidence="7">
    <location>
        <position position="1"/>
    </location>
</feature>
<evidence type="ECO:0000256" key="4">
    <source>
        <dbReference type="PROSITE-ProRule" id="PRU00322"/>
    </source>
</evidence>
<proteinExistence type="predicted"/>
<dbReference type="GO" id="GO:0008270">
    <property type="term" value="F:zinc ion binding"/>
    <property type="evidence" value="ECO:0007669"/>
    <property type="project" value="UniProtKB-KW"/>
</dbReference>
<organism evidence="7 8">
    <name type="scientific">Scyliorhinus torazame</name>
    <name type="common">Cloudy catshark</name>
    <name type="synonym">Catulus torazame</name>
    <dbReference type="NCBI Taxonomy" id="75743"/>
    <lineage>
        <taxon>Eukaryota</taxon>
        <taxon>Metazoa</taxon>
        <taxon>Chordata</taxon>
        <taxon>Craniata</taxon>
        <taxon>Vertebrata</taxon>
        <taxon>Chondrichthyes</taxon>
        <taxon>Elasmobranchii</taxon>
        <taxon>Galeomorphii</taxon>
        <taxon>Galeoidea</taxon>
        <taxon>Carcharhiniformes</taxon>
        <taxon>Scyliorhinidae</taxon>
        <taxon>Scyliorhinus</taxon>
    </lineage>
</organism>
<dbReference type="Gene3D" id="4.10.1060.10">
    <property type="entry name" value="Zinc finger, RanBP2-type"/>
    <property type="match status" value="2"/>
</dbReference>
<evidence type="ECO:0000313" key="7">
    <source>
        <dbReference type="EMBL" id="GCB84026.1"/>
    </source>
</evidence>
<dbReference type="AlphaFoldDB" id="A0A401QF76"/>
<dbReference type="OMA" id="DCDALYH"/>
<sequence length="213" mass="22718">DCDALYHRHPSRGGHQRVTLPTGERRPTPSRGAVGHLPGMKALSAGCSWPGLPCTATPYPVEQEDTARMAARPGLGRRSLSADHPSGWQSMPRPDRRPSDLAAALGQPRSIWTCASCGLLNEARAVLCGACDRPRASPAPLPAAGETRLSGSLRECWSCQACTFRNDPSAVLCSACERPRLAGKPSFTPGTVTDSILEHTLPPMPKMSEQVMS</sequence>
<accession>A0A401QF76</accession>
<dbReference type="PROSITE" id="PS50199">
    <property type="entry name" value="ZF_RANBP2_2"/>
    <property type="match status" value="2"/>
</dbReference>
<feature type="region of interest" description="Disordered" evidence="5">
    <location>
        <begin position="1"/>
        <end position="34"/>
    </location>
</feature>
<keyword evidence="1" id="KW-0479">Metal-binding</keyword>
<dbReference type="GO" id="GO:0061630">
    <property type="term" value="F:ubiquitin protein ligase activity"/>
    <property type="evidence" value="ECO:0007669"/>
    <property type="project" value="TreeGrafter"/>
</dbReference>